<dbReference type="InterPro" id="IPR038636">
    <property type="entry name" value="Wzi_sf"/>
</dbReference>
<gene>
    <name evidence="2" type="ordered locus">AciPR4_0490</name>
</gene>
<dbReference type="RefSeq" id="WP_013567058.1">
    <property type="nucleotide sequence ID" value="NC_014963.1"/>
</dbReference>
<dbReference type="InterPro" id="IPR026950">
    <property type="entry name" value="Caps_assemb_Wzi"/>
</dbReference>
<organism evidence="2 3">
    <name type="scientific">Terriglobus saanensis (strain ATCC BAA-1853 / DSM 23119 / SP1PR4)</name>
    <dbReference type="NCBI Taxonomy" id="401053"/>
    <lineage>
        <taxon>Bacteria</taxon>
        <taxon>Pseudomonadati</taxon>
        <taxon>Acidobacteriota</taxon>
        <taxon>Terriglobia</taxon>
        <taxon>Terriglobales</taxon>
        <taxon>Acidobacteriaceae</taxon>
        <taxon>Terriglobus</taxon>
    </lineage>
</organism>
<feature type="signal peptide" evidence="1">
    <location>
        <begin position="1"/>
        <end position="19"/>
    </location>
</feature>
<protein>
    <recommendedName>
        <fullName evidence="4">Capsule assembly protein Wzi</fullName>
    </recommendedName>
</protein>
<dbReference type="Pfam" id="PF14052">
    <property type="entry name" value="Caps_assemb_Wzi"/>
    <property type="match status" value="1"/>
</dbReference>
<name>E8V350_TERSS</name>
<dbReference type="EMBL" id="CP002467">
    <property type="protein sequence ID" value="ADV81325.1"/>
    <property type="molecule type" value="Genomic_DNA"/>
</dbReference>
<sequence length="632" mass="69937">MNRCSKLLCSMTAATLVAASGIGLTQEPSAPKGALSDGTFYLPSPSQTLTSSTKNSGNTYLVRSSSAMKPLLGSQQSAPQAVASSSSWENSYNNGSDKIGSTNVPMDSWIYPALERLSSMGLVPFQSVAIRPWTRQECRRQVQQAKDILSGIRGSYYAVNDGIMNEAERLIPQLDQELSEPNESSQAVLESGYMRVGTIAGPALSDGFHIGQTWTNDFGRPLGRGTSTIAGYSFRAVHGRFFFYDRQELQQTPTIPATTAALSALYFSLDDFGTKESAPPYPITTASPSYVRQRPLELYAGVAFDGYSLSFGKQELFWGPTTMGPLSFSSNAEPTYNLRLVATRPHPFPFVPSLGSYRIDAVFGKLSGHHYPARPYFNGLKVDFNFGRLLEMSFTRWSILFGEGHPMTLGNLKHNLFSGTSTGTDFGYGDREDPGDRKSAFDFRLHVPGLRNYVTIYTDAYADDELSPLNAPRRVVWHPGIYFARLPLLPHMDLRVEAASSEEMSQDETGRRFFINNQYRDGNTNKGFLLGNAVGRDARSLEARSGYWFSAKTRVEIGYRQTKGGLLYLPGGSTISDGFMTASYAFTPQWSTQVFTQYERFLIPSYMPGAQHNTSGRLQITWNPKISLFSKH</sequence>
<evidence type="ECO:0000313" key="2">
    <source>
        <dbReference type="EMBL" id="ADV81325.1"/>
    </source>
</evidence>
<keyword evidence="1" id="KW-0732">Signal</keyword>
<dbReference type="KEGG" id="tsa:AciPR4_0490"/>
<dbReference type="eggNOG" id="COG3170">
    <property type="taxonomic scope" value="Bacteria"/>
</dbReference>
<dbReference type="Gene3D" id="2.40.160.130">
    <property type="entry name" value="Capsule assembly protein Wzi"/>
    <property type="match status" value="1"/>
</dbReference>
<evidence type="ECO:0008006" key="4">
    <source>
        <dbReference type="Google" id="ProtNLM"/>
    </source>
</evidence>
<proteinExistence type="predicted"/>
<evidence type="ECO:0000256" key="1">
    <source>
        <dbReference type="SAM" id="SignalP"/>
    </source>
</evidence>
<evidence type="ECO:0000313" key="3">
    <source>
        <dbReference type="Proteomes" id="UP000006844"/>
    </source>
</evidence>
<dbReference type="STRING" id="401053.AciPR4_0490"/>
<accession>E8V350</accession>
<feature type="chain" id="PRO_5003232829" description="Capsule assembly protein Wzi" evidence="1">
    <location>
        <begin position="20"/>
        <end position="632"/>
    </location>
</feature>
<reference evidence="2 3" key="1">
    <citation type="journal article" date="2012" name="Stand. Genomic Sci.">
        <title>Complete genome sequence of Terriglobus saanensis type strain SP1PR4(T), an Acidobacteria from tundra soil.</title>
        <authorList>
            <person name="Rawat S.R."/>
            <person name="Mannisto M.K."/>
            <person name="Starovoytov V."/>
            <person name="Goodwin L."/>
            <person name="Nolan M."/>
            <person name="Hauser L."/>
            <person name="Land M."/>
            <person name="Davenport K.W."/>
            <person name="Woyke T."/>
            <person name="Haggblom M.M."/>
        </authorList>
    </citation>
    <scope>NUCLEOTIDE SEQUENCE</scope>
    <source>
        <strain evidence="3">ATCC BAA-1853 / DSM 23119 / SP1PR4</strain>
    </source>
</reference>
<dbReference type="AlphaFoldDB" id="E8V350"/>
<dbReference type="HOGENOM" id="CLU_419066_0_0_0"/>
<keyword evidence="3" id="KW-1185">Reference proteome</keyword>
<dbReference type="Proteomes" id="UP000006844">
    <property type="component" value="Chromosome"/>
</dbReference>